<dbReference type="RefSeq" id="WP_281381832.1">
    <property type="nucleotide sequence ID" value="NZ_JACHMJ010000001.1"/>
</dbReference>
<proteinExistence type="predicted"/>
<reference evidence="1 2" key="1">
    <citation type="submission" date="2020-08" db="EMBL/GenBank/DDBJ databases">
        <title>Sequencing the genomes of 1000 actinobacteria strains.</title>
        <authorList>
            <person name="Klenk H.-P."/>
        </authorList>
    </citation>
    <scope>NUCLEOTIDE SEQUENCE [LARGE SCALE GENOMIC DNA]</scope>
    <source>
        <strain evidence="1 2">DSM 105784</strain>
    </source>
</reference>
<evidence type="ECO:0000313" key="2">
    <source>
        <dbReference type="Proteomes" id="UP000536685"/>
    </source>
</evidence>
<dbReference type="AlphaFoldDB" id="A0A841ANU9"/>
<sequence>MLVSLATLALVVIVSACILLPRRFRADAAAAAEKAKNADHS</sequence>
<gene>
    <name evidence="1" type="ORF">HD599_001955</name>
</gene>
<keyword evidence="2" id="KW-1185">Reference proteome</keyword>
<evidence type="ECO:0000313" key="1">
    <source>
        <dbReference type="EMBL" id="MBB5843632.1"/>
    </source>
</evidence>
<dbReference type="Proteomes" id="UP000536685">
    <property type="component" value="Unassembled WGS sequence"/>
</dbReference>
<accession>A0A841ANU9</accession>
<dbReference type="EMBL" id="JACHMJ010000001">
    <property type="protein sequence ID" value="MBB5843632.1"/>
    <property type="molecule type" value="Genomic_DNA"/>
</dbReference>
<organism evidence="1 2">
    <name type="scientific">Conyzicola lurida</name>
    <dbReference type="NCBI Taxonomy" id="1172621"/>
    <lineage>
        <taxon>Bacteria</taxon>
        <taxon>Bacillati</taxon>
        <taxon>Actinomycetota</taxon>
        <taxon>Actinomycetes</taxon>
        <taxon>Micrococcales</taxon>
        <taxon>Microbacteriaceae</taxon>
        <taxon>Conyzicola</taxon>
    </lineage>
</organism>
<name>A0A841ANU9_9MICO</name>
<protein>
    <submittedName>
        <fullName evidence="1">Uncharacterized protein</fullName>
    </submittedName>
</protein>
<comment type="caution">
    <text evidence="1">The sequence shown here is derived from an EMBL/GenBank/DDBJ whole genome shotgun (WGS) entry which is preliminary data.</text>
</comment>